<gene>
    <name evidence="1" type="ORF">CHS0354_021077</name>
</gene>
<reference evidence="1" key="2">
    <citation type="journal article" date="2021" name="Genome Biol. Evol.">
        <title>Developing a high-quality reference genome for a parasitic bivalve with doubly uniparental inheritance (Bivalvia: Unionida).</title>
        <authorList>
            <person name="Smith C.H."/>
        </authorList>
    </citation>
    <scope>NUCLEOTIDE SEQUENCE</scope>
    <source>
        <strain evidence="1">CHS0354</strain>
        <tissue evidence="1">Mantle</tissue>
    </source>
</reference>
<dbReference type="SUPFAM" id="SSF52540">
    <property type="entry name" value="P-loop containing nucleoside triphosphate hydrolases"/>
    <property type="match status" value="1"/>
</dbReference>
<reference evidence="1" key="3">
    <citation type="submission" date="2023-05" db="EMBL/GenBank/DDBJ databases">
        <authorList>
            <person name="Smith C.H."/>
        </authorList>
    </citation>
    <scope>NUCLEOTIDE SEQUENCE</scope>
    <source>
        <strain evidence="1">CHS0354</strain>
        <tissue evidence="1">Mantle</tissue>
    </source>
</reference>
<dbReference type="AlphaFoldDB" id="A0AAE0SD93"/>
<dbReference type="Gene3D" id="3.40.50.300">
    <property type="entry name" value="P-loop containing nucleotide triphosphate hydrolases"/>
    <property type="match status" value="1"/>
</dbReference>
<keyword evidence="2" id="KW-1185">Reference proteome</keyword>
<proteinExistence type="predicted"/>
<dbReference type="PRINTS" id="PR00449">
    <property type="entry name" value="RASTRNSFRMNG"/>
</dbReference>
<evidence type="ECO:0000313" key="2">
    <source>
        <dbReference type="Proteomes" id="UP001195483"/>
    </source>
</evidence>
<dbReference type="Proteomes" id="UP001195483">
    <property type="component" value="Unassembled WGS sequence"/>
</dbReference>
<name>A0AAE0SD93_9BIVA</name>
<sequence>MWHGDLQHLCQYIGTCAAALNKMEQPKRTPTRDIFIGNSGVSGENDGPLFYSSFVNIFKVKVVLIGDLGVGKTSIATRFVKGTFTPQYITTVGENCETGLFKVRDGRYS</sequence>
<comment type="caution">
    <text evidence="1">The sequence shown here is derived from an EMBL/GenBank/DDBJ whole genome shotgun (WGS) entry which is preliminary data.</text>
</comment>
<dbReference type="Pfam" id="PF00071">
    <property type="entry name" value="Ras"/>
    <property type="match status" value="1"/>
</dbReference>
<dbReference type="PROSITE" id="PS51419">
    <property type="entry name" value="RAB"/>
    <property type="match status" value="1"/>
</dbReference>
<organism evidence="1 2">
    <name type="scientific">Potamilus streckersoni</name>
    <dbReference type="NCBI Taxonomy" id="2493646"/>
    <lineage>
        <taxon>Eukaryota</taxon>
        <taxon>Metazoa</taxon>
        <taxon>Spiralia</taxon>
        <taxon>Lophotrochozoa</taxon>
        <taxon>Mollusca</taxon>
        <taxon>Bivalvia</taxon>
        <taxon>Autobranchia</taxon>
        <taxon>Heteroconchia</taxon>
        <taxon>Palaeoheterodonta</taxon>
        <taxon>Unionida</taxon>
        <taxon>Unionoidea</taxon>
        <taxon>Unionidae</taxon>
        <taxon>Ambleminae</taxon>
        <taxon>Lampsilini</taxon>
        <taxon>Potamilus</taxon>
    </lineage>
</organism>
<evidence type="ECO:0000313" key="1">
    <source>
        <dbReference type="EMBL" id="KAK3589751.1"/>
    </source>
</evidence>
<dbReference type="InterPro" id="IPR001806">
    <property type="entry name" value="Small_GTPase"/>
</dbReference>
<dbReference type="InterPro" id="IPR027417">
    <property type="entry name" value="P-loop_NTPase"/>
</dbReference>
<dbReference type="EMBL" id="JAEAOA010001293">
    <property type="protein sequence ID" value="KAK3589751.1"/>
    <property type="molecule type" value="Genomic_DNA"/>
</dbReference>
<accession>A0AAE0SD93</accession>
<dbReference type="GO" id="GO:0005525">
    <property type="term" value="F:GTP binding"/>
    <property type="evidence" value="ECO:0007669"/>
    <property type="project" value="InterPro"/>
</dbReference>
<reference evidence="1" key="1">
    <citation type="journal article" date="2021" name="Genome Biol. Evol.">
        <title>A High-Quality Reference Genome for a Parasitic Bivalve with Doubly Uniparental Inheritance (Bivalvia: Unionida).</title>
        <authorList>
            <person name="Smith C.H."/>
        </authorList>
    </citation>
    <scope>NUCLEOTIDE SEQUENCE</scope>
    <source>
        <strain evidence="1">CHS0354</strain>
    </source>
</reference>
<dbReference type="GO" id="GO:0003924">
    <property type="term" value="F:GTPase activity"/>
    <property type="evidence" value="ECO:0007669"/>
    <property type="project" value="InterPro"/>
</dbReference>
<protein>
    <submittedName>
        <fullName evidence="1">Uncharacterized protein</fullName>
    </submittedName>
</protein>